<reference evidence="4 5" key="1">
    <citation type="submission" date="2023-08" db="EMBL/GenBank/DDBJ databases">
        <title>Black Yeasts Isolated from many extreme environments.</title>
        <authorList>
            <person name="Coleine C."/>
            <person name="Stajich J.E."/>
            <person name="Selbmann L."/>
        </authorList>
    </citation>
    <scope>NUCLEOTIDE SEQUENCE [LARGE SCALE GENOMIC DNA]</scope>
    <source>
        <strain evidence="4 5">CCFEE 5885</strain>
    </source>
</reference>
<evidence type="ECO:0000256" key="1">
    <source>
        <dbReference type="ARBA" id="ARBA00006484"/>
    </source>
</evidence>
<dbReference type="PRINTS" id="PR00081">
    <property type="entry name" value="GDHRDH"/>
</dbReference>
<organism evidence="4 5">
    <name type="scientific">Lithohypha guttulata</name>
    <dbReference type="NCBI Taxonomy" id="1690604"/>
    <lineage>
        <taxon>Eukaryota</taxon>
        <taxon>Fungi</taxon>
        <taxon>Dikarya</taxon>
        <taxon>Ascomycota</taxon>
        <taxon>Pezizomycotina</taxon>
        <taxon>Eurotiomycetes</taxon>
        <taxon>Chaetothyriomycetidae</taxon>
        <taxon>Chaetothyriales</taxon>
        <taxon>Trichomeriaceae</taxon>
        <taxon>Lithohypha</taxon>
    </lineage>
</organism>
<evidence type="ECO:0000313" key="5">
    <source>
        <dbReference type="Proteomes" id="UP001345013"/>
    </source>
</evidence>
<dbReference type="PANTHER" id="PTHR43618:SF12">
    <property type="entry name" value="OXIDOREDUCTASE, SHORT-CHAIN DEHYDROGENASE_REDUCTASE FAMILY (AFU_ORTHOLOGUE AFUA_1G14540)"/>
    <property type="match status" value="1"/>
</dbReference>
<dbReference type="PRINTS" id="PR00080">
    <property type="entry name" value="SDRFAMILY"/>
</dbReference>
<keyword evidence="2" id="KW-0521">NADP</keyword>
<sequence length="282" mass="29564">MSAEQDVKLENFGNIFRLDGKVAVVTGGSRGLGLHVASGFMQSGCSKVYITSRKAKACEEACTALNALPNKAPGAIAIPVAADSAKVSEIERLVSEVKKTTSHIDILFANAGATWGEKFETHPESAFSKVMDLNVKSVFYTVQKFEPLLRVNATKDEPSRVIVTSSVAGLEVGTLGPQATYGYSASKAAVLHLTKNLAVELGPRGIMCNAVNPGFYPSKMASGLMEMSGGAEEIAKMSPNGRLGAPEDIAGLVVFMASPAAKHLNGTHVVTDGGAMLGRHKL</sequence>
<comment type="caution">
    <text evidence="4">The sequence shown here is derived from an EMBL/GenBank/DDBJ whole genome shotgun (WGS) entry which is preliminary data.</text>
</comment>
<dbReference type="SUPFAM" id="SSF51735">
    <property type="entry name" value="NAD(P)-binding Rossmann-fold domains"/>
    <property type="match status" value="1"/>
</dbReference>
<keyword evidence="5" id="KW-1185">Reference proteome</keyword>
<accession>A0ABR0JXB8</accession>
<name>A0ABR0JXB8_9EURO</name>
<dbReference type="PANTHER" id="PTHR43618">
    <property type="entry name" value="7-ALPHA-HYDROXYSTEROID DEHYDROGENASE"/>
    <property type="match status" value="1"/>
</dbReference>
<evidence type="ECO:0000256" key="2">
    <source>
        <dbReference type="ARBA" id="ARBA00022857"/>
    </source>
</evidence>
<dbReference type="PROSITE" id="PS00061">
    <property type="entry name" value="ADH_SHORT"/>
    <property type="match status" value="1"/>
</dbReference>
<dbReference type="InterPro" id="IPR002347">
    <property type="entry name" value="SDR_fam"/>
</dbReference>
<evidence type="ECO:0000313" key="4">
    <source>
        <dbReference type="EMBL" id="KAK5077646.1"/>
    </source>
</evidence>
<proteinExistence type="inferred from homology"/>
<dbReference type="InterPro" id="IPR036291">
    <property type="entry name" value="NAD(P)-bd_dom_sf"/>
</dbReference>
<gene>
    <name evidence="4" type="ORF">LTR24_009446</name>
</gene>
<dbReference type="Gene3D" id="3.40.50.720">
    <property type="entry name" value="NAD(P)-binding Rossmann-like Domain"/>
    <property type="match status" value="1"/>
</dbReference>
<dbReference type="EMBL" id="JAVRRG010000208">
    <property type="protein sequence ID" value="KAK5077646.1"/>
    <property type="molecule type" value="Genomic_DNA"/>
</dbReference>
<dbReference type="Proteomes" id="UP001345013">
    <property type="component" value="Unassembled WGS sequence"/>
</dbReference>
<dbReference type="InterPro" id="IPR052178">
    <property type="entry name" value="Sec_Metab_Biosynth_SDR"/>
</dbReference>
<comment type="similarity">
    <text evidence="1">Belongs to the short-chain dehydrogenases/reductases (SDR) family.</text>
</comment>
<protein>
    <submittedName>
        <fullName evidence="4">Uncharacterized protein</fullName>
    </submittedName>
</protein>
<dbReference type="InterPro" id="IPR020904">
    <property type="entry name" value="Sc_DH/Rdtase_CS"/>
</dbReference>
<keyword evidence="3" id="KW-0560">Oxidoreductase</keyword>
<dbReference type="Pfam" id="PF13561">
    <property type="entry name" value="adh_short_C2"/>
    <property type="match status" value="1"/>
</dbReference>
<evidence type="ECO:0000256" key="3">
    <source>
        <dbReference type="ARBA" id="ARBA00023002"/>
    </source>
</evidence>